<dbReference type="InterPro" id="IPR036236">
    <property type="entry name" value="Znf_C2H2_sf"/>
</dbReference>
<dbReference type="EMBL" id="CAMPGE010012208">
    <property type="protein sequence ID" value="CAI2370989.1"/>
    <property type="molecule type" value="Genomic_DNA"/>
</dbReference>
<evidence type="ECO:0000256" key="3">
    <source>
        <dbReference type="ARBA" id="ARBA00022771"/>
    </source>
</evidence>
<keyword evidence="8" id="KW-1185">Reference proteome</keyword>
<dbReference type="Gene3D" id="3.30.160.60">
    <property type="entry name" value="Classic Zinc Finger"/>
    <property type="match status" value="1"/>
</dbReference>
<dbReference type="PANTHER" id="PTHR14003">
    <property type="entry name" value="TRANSCRIPTIONAL REPRESSOR PROTEIN YY"/>
    <property type="match status" value="1"/>
</dbReference>
<dbReference type="PANTHER" id="PTHR14003:SF19">
    <property type="entry name" value="YY2 TRANSCRIPTION FACTOR"/>
    <property type="match status" value="1"/>
</dbReference>
<keyword evidence="4" id="KW-0862">Zinc</keyword>
<keyword evidence="2" id="KW-0677">Repeat</keyword>
<accession>A0AAD1XC95</accession>
<organism evidence="7 8">
    <name type="scientific">Euplotes crassus</name>
    <dbReference type="NCBI Taxonomy" id="5936"/>
    <lineage>
        <taxon>Eukaryota</taxon>
        <taxon>Sar</taxon>
        <taxon>Alveolata</taxon>
        <taxon>Ciliophora</taxon>
        <taxon>Intramacronucleata</taxon>
        <taxon>Spirotrichea</taxon>
        <taxon>Hypotrichia</taxon>
        <taxon>Euplotida</taxon>
        <taxon>Euplotidae</taxon>
        <taxon>Moneuplotes</taxon>
    </lineage>
</organism>
<dbReference type="SUPFAM" id="SSF57667">
    <property type="entry name" value="beta-beta-alpha zinc fingers"/>
    <property type="match status" value="1"/>
</dbReference>
<dbReference type="GO" id="GO:0000978">
    <property type="term" value="F:RNA polymerase II cis-regulatory region sequence-specific DNA binding"/>
    <property type="evidence" value="ECO:0007669"/>
    <property type="project" value="TreeGrafter"/>
</dbReference>
<sequence>MATPKTLSKDPVSLGHGQSINSQVINLRDKTQCAEYASKEAGKLGVNSKQSTKPIDTYGTADTILLNDGRPVKKIGNNYYVEFDKPIIPRFTSNKPSSIIHDSCFSSPTMLQLSCSKVPNNLEFSKTKEFSRRNKSNKGCKNGEYCTCGLSKDEAYLVNYLLKKSNLGFMQELQNFRYELIQKRTPLNKKKYFQFVCKFEGNCNAKFTRSWNFLDHCRMHYGIRPYQCDQCERSFTQKGNLKSHKLTH</sequence>
<name>A0AAD1XC95_EUPCR</name>
<evidence type="ECO:0000313" key="8">
    <source>
        <dbReference type="Proteomes" id="UP001295684"/>
    </source>
</evidence>
<dbReference type="FunFam" id="3.30.160.60:FF:000376">
    <property type="entry name" value="Zinc finger protein 236"/>
    <property type="match status" value="1"/>
</dbReference>
<reference evidence="7" key="1">
    <citation type="submission" date="2023-07" db="EMBL/GenBank/DDBJ databases">
        <authorList>
            <consortium name="AG Swart"/>
            <person name="Singh M."/>
            <person name="Singh A."/>
            <person name="Seah K."/>
            <person name="Emmerich C."/>
        </authorList>
    </citation>
    <scope>NUCLEOTIDE SEQUENCE</scope>
    <source>
        <strain evidence="7">DP1</strain>
    </source>
</reference>
<keyword evidence="3 5" id="KW-0863">Zinc-finger</keyword>
<dbReference type="GO" id="GO:0000981">
    <property type="term" value="F:DNA-binding transcription factor activity, RNA polymerase II-specific"/>
    <property type="evidence" value="ECO:0007669"/>
    <property type="project" value="TreeGrafter"/>
</dbReference>
<gene>
    <name evidence="7" type="ORF">ECRASSUSDP1_LOCUS12309</name>
</gene>
<dbReference type="InterPro" id="IPR013087">
    <property type="entry name" value="Znf_C2H2_type"/>
</dbReference>
<dbReference type="Proteomes" id="UP001295684">
    <property type="component" value="Unassembled WGS sequence"/>
</dbReference>
<evidence type="ECO:0000256" key="4">
    <source>
        <dbReference type="ARBA" id="ARBA00022833"/>
    </source>
</evidence>
<feature type="domain" description="C2H2-type" evidence="6">
    <location>
        <begin position="226"/>
        <end position="248"/>
    </location>
</feature>
<dbReference type="GO" id="GO:0008270">
    <property type="term" value="F:zinc ion binding"/>
    <property type="evidence" value="ECO:0007669"/>
    <property type="project" value="UniProtKB-KW"/>
</dbReference>
<dbReference type="AlphaFoldDB" id="A0AAD1XC95"/>
<dbReference type="GO" id="GO:0005667">
    <property type="term" value="C:transcription regulator complex"/>
    <property type="evidence" value="ECO:0007669"/>
    <property type="project" value="TreeGrafter"/>
</dbReference>
<evidence type="ECO:0000256" key="5">
    <source>
        <dbReference type="PROSITE-ProRule" id="PRU00042"/>
    </source>
</evidence>
<dbReference type="PROSITE" id="PS00028">
    <property type="entry name" value="ZINC_FINGER_C2H2_1"/>
    <property type="match status" value="1"/>
</dbReference>
<protein>
    <recommendedName>
        <fullName evidence="6">C2H2-type domain-containing protein</fullName>
    </recommendedName>
</protein>
<dbReference type="PROSITE" id="PS50157">
    <property type="entry name" value="ZINC_FINGER_C2H2_2"/>
    <property type="match status" value="2"/>
</dbReference>
<evidence type="ECO:0000256" key="1">
    <source>
        <dbReference type="ARBA" id="ARBA00022723"/>
    </source>
</evidence>
<dbReference type="Pfam" id="PF00096">
    <property type="entry name" value="zf-C2H2"/>
    <property type="match status" value="1"/>
</dbReference>
<evidence type="ECO:0000259" key="6">
    <source>
        <dbReference type="PROSITE" id="PS50157"/>
    </source>
</evidence>
<dbReference type="GO" id="GO:0031519">
    <property type="term" value="C:PcG protein complex"/>
    <property type="evidence" value="ECO:0007669"/>
    <property type="project" value="TreeGrafter"/>
</dbReference>
<comment type="caution">
    <text evidence="7">The sequence shown here is derived from an EMBL/GenBank/DDBJ whole genome shotgun (WGS) entry which is preliminary data.</text>
</comment>
<proteinExistence type="predicted"/>
<evidence type="ECO:0000313" key="7">
    <source>
        <dbReference type="EMBL" id="CAI2370989.1"/>
    </source>
</evidence>
<feature type="domain" description="C2H2-type" evidence="6">
    <location>
        <begin position="195"/>
        <end position="225"/>
    </location>
</feature>
<dbReference type="SMART" id="SM00355">
    <property type="entry name" value="ZnF_C2H2"/>
    <property type="match status" value="2"/>
</dbReference>
<keyword evidence="1" id="KW-0479">Metal-binding</keyword>
<dbReference type="GO" id="GO:0000785">
    <property type="term" value="C:chromatin"/>
    <property type="evidence" value="ECO:0007669"/>
    <property type="project" value="TreeGrafter"/>
</dbReference>
<evidence type="ECO:0000256" key="2">
    <source>
        <dbReference type="ARBA" id="ARBA00022737"/>
    </source>
</evidence>